<accession>A0AAE0Y1U0</accession>
<dbReference type="EMBL" id="JAWDGP010007099">
    <property type="protein sequence ID" value="KAK3729954.1"/>
    <property type="molecule type" value="Genomic_DNA"/>
</dbReference>
<proteinExistence type="predicted"/>
<protein>
    <submittedName>
        <fullName evidence="1">Uncharacterized protein</fullName>
    </submittedName>
</protein>
<evidence type="ECO:0000313" key="1">
    <source>
        <dbReference type="EMBL" id="KAK3729954.1"/>
    </source>
</evidence>
<reference evidence="1" key="1">
    <citation type="journal article" date="2023" name="G3 (Bethesda)">
        <title>A reference genome for the long-term kleptoplast-retaining sea slug Elysia crispata morphotype clarki.</title>
        <authorList>
            <person name="Eastman K.E."/>
            <person name="Pendleton A.L."/>
            <person name="Shaikh M.A."/>
            <person name="Suttiyut T."/>
            <person name="Ogas R."/>
            <person name="Tomko P."/>
            <person name="Gavelis G."/>
            <person name="Widhalm J.R."/>
            <person name="Wisecaver J.H."/>
        </authorList>
    </citation>
    <scope>NUCLEOTIDE SEQUENCE</scope>
    <source>
        <strain evidence="1">ECLA1</strain>
    </source>
</reference>
<dbReference type="Proteomes" id="UP001283361">
    <property type="component" value="Unassembled WGS sequence"/>
</dbReference>
<dbReference type="AlphaFoldDB" id="A0AAE0Y1U0"/>
<gene>
    <name evidence="1" type="ORF">RRG08_051924</name>
</gene>
<keyword evidence="2" id="KW-1185">Reference proteome</keyword>
<sequence length="220" mass="24064">MSPGLIKPRVQCFLSLVESWAALFRLPGFRLKHLQCLGGWVVVTRDSRVVEGGQTSHPDNHVVVKYKTPEGSQCDLSGVKTGQVSTMEETGSVNGENPLDMDPVLHENFLALIAQHEQVRTLFVSGLPMDAKPRELYLLFRAYKVQSREPNSSSMGDSEEIINSLPLCRSKEAGMGEGRVLESISALFSSWFYSAPLAAPPSSRLSVRRSALGCGNGFPV</sequence>
<comment type="caution">
    <text evidence="1">The sequence shown here is derived from an EMBL/GenBank/DDBJ whole genome shotgun (WGS) entry which is preliminary data.</text>
</comment>
<evidence type="ECO:0000313" key="2">
    <source>
        <dbReference type="Proteomes" id="UP001283361"/>
    </source>
</evidence>
<organism evidence="1 2">
    <name type="scientific">Elysia crispata</name>
    <name type="common">lettuce slug</name>
    <dbReference type="NCBI Taxonomy" id="231223"/>
    <lineage>
        <taxon>Eukaryota</taxon>
        <taxon>Metazoa</taxon>
        <taxon>Spiralia</taxon>
        <taxon>Lophotrochozoa</taxon>
        <taxon>Mollusca</taxon>
        <taxon>Gastropoda</taxon>
        <taxon>Heterobranchia</taxon>
        <taxon>Euthyneura</taxon>
        <taxon>Panpulmonata</taxon>
        <taxon>Sacoglossa</taxon>
        <taxon>Placobranchoidea</taxon>
        <taxon>Plakobranchidae</taxon>
        <taxon>Elysia</taxon>
    </lineage>
</organism>
<name>A0AAE0Y1U0_9GAST</name>